<evidence type="ECO:0000313" key="4">
    <source>
        <dbReference type="Proteomes" id="UP000065641"/>
    </source>
</evidence>
<feature type="coiled-coil region" evidence="1">
    <location>
        <begin position="200"/>
        <end position="265"/>
    </location>
</feature>
<dbReference type="InterPro" id="IPR011055">
    <property type="entry name" value="Dup_hybrid_motif"/>
</dbReference>
<protein>
    <recommendedName>
        <fullName evidence="2">M23ase beta-sheet core domain-containing protein</fullName>
    </recommendedName>
</protein>
<dbReference type="PATRIC" id="fig|1249552.3.peg.469"/>
<sequence>MIGRRQSAYPFAPRSGLAMICGAVPRILACLALSALILPVQAQTGNSDVDAAEARLSRVETAINQINGWLTESRRQRSAEEQTLHQLSADITDIAQAMNDNQLRVAELDTSLAGLQQQRERLQRQSASQRAEMAGIIRATYLAGNHSQLKLLLNQQDPARAQRMLVYFEALNADRLTQLEQWQALVHELDQNASDIAGTRDSLTLRNAELQQQRVELQDKLQQRRNLIAELDARIAERGEELQQLEQDRQDLQALIEEINRIIEDIPDPDELMPFEGSRSLMPWPMQGELAARFGDRYGGGNLRRQGIIIAARPDTPVRAVHPGRVVFADWMRGSGNLVVIDHGNTYLTLYAHLQSLDKQQGDWVNRSEPVGFSGSDAGNGEPGLYFELRRNSQPLNPVDWLE</sequence>
<feature type="coiled-coil region" evidence="1">
    <location>
        <begin position="105"/>
        <end position="132"/>
    </location>
</feature>
<name>A0A0S2K9X0_9GAMM</name>
<keyword evidence="4" id="KW-1185">Reference proteome</keyword>
<dbReference type="InterPro" id="IPR016047">
    <property type="entry name" value="M23ase_b-sheet_dom"/>
</dbReference>
<reference evidence="3 4" key="1">
    <citation type="submission" date="2015-11" db="EMBL/GenBank/DDBJ databases">
        <authorList>
            <person name="Zhang Y."/>
            <person name="Guo Z."/>
        </authorList>
    </citation>
    <scope>NUCLEOTIDE SEQUENCE [LARGE SCALE GENOMIC DNA]</scope>
    <source>
        <strain evidence="3 4">KCTC 32221</strain>
    </source>
</reference>
<keyword evidence="1" id="KW-0175">Coiled coil</keyword>
<dbReference type="FunFam" id="2.70.70.10:FF:000003">
    <property type="entry name" value="Murein hydrolase activator EnvC"/>
    <property type="match status" value="1"/>
</dbReference>
<dbReference type="PANTHER" id="PTHR21666">
    <property type="entry name" value="PEPTIDASE-RELATED"/>
    <property type="match status" value="1"/>
</dbReference>
<dbReference type="Gene3D" id="6.10.250.3150">
    <property type="match status" value="1"/>
</dbReference>
<dbReference type="InterPro" id="IPR050570">
    <property type="entry name" value="Cell_wall_metabolism_enzyme"/>
</dbReference>
<dbReference type="EMBL" id="CP013189">
    <property type="protein sequence ID" value="ALO45149.1"/>
    <property type="molecule type" value="Genomic_DNA"/>
</dbReference>
<dbReference type="Pfam" id="PF01551">
    <property type="entry name" value="Peptidase_M23"/>
    <property type="match status" value="1"/>
</dbReference>
<dbReference type="OrthoDB" id="9784703at2"/>
<dbReference type="Proteomes" id="UP000065641">
    <property type="component" value="Chromosome"/>
</dbReference>
<dbReference type="CDD" id="cd12797">
    <property type="entry name" value="M23_peptidase"/>
    <property type="match status" value="1"/>
</dbReference>
<dbReference type="GO" id="GO:0004222">
    <property type="term" value="F:metalloendopeptidase activity"/>
    <property type="evidence" value="ECO:0007669"/>
    <property type="project" value="TreeGrafter"/>
</dbReference>
<gene>
    <name evidence="3" type="ORF">PS2015_463</name>
</gene>
<dbReference type="SUPFAM" id="SSF51261">
    <property type="entry name" value="Duplicated hybrid motif"/>
    <property type="match status" value="1"/>
</dbReference>
<evidence type="ECO:0000256" key="1">
    <source>
        <dbReference type="SAM" id="Coils"/>
    </source>
</evidence>
<evidence type="ECO:0000259" key="2">
    <source>
        <dbReference type="Pfam" id="PF01551"/>
    </source>
</evidence>
<dbReference type="AlphaFoldDB" id="A0A0S2K9X0"/>
<feature type="domain" description="M23ase beta-sheet core" evidence="2">
    <location>
        <begin position="306"/>
        <end position="398"/>
    </location>
</feature>
<dbReference type="PANTHER" id="PTHR21666:SF270">
    <property type="entry name" value="MUREIN HYDROLASE ACTIVATOR ENVC"/>
    <property type="match status" value="1"/>
</dbReference>
<evidence type="ECO:0000313" key="3">
    <source>
        <dbReference type="EMBL" id="ALO45149.1"/>
    </source>
</evidence>
<dbReference type="KEGG" id="pspi:PS2015_463"/>
<organism evidence="3 4">
    <name type="scientific">Pseudohongiella spirulinae</name>
    <dbReference type="NCBI Taxonomy" id="1249552"/>
    <lineage>
        <taxon>Bacteria</taxon>
        <taxon>Pseudomonadati</taxon>
        <taxon>Pseudomonadota</taxon>
        <taxon>Gammaproteobacteria</taxon>
        <taxon>Pseudomonadales</taxon>
        <taxon>Pseudohongiellaceae</taxon>
        <taxon>Pseudohongiella</taxon>
    </lineage>
</organism>
<proteinExistence type="predicted"/>
<dbReference type="STRING" id="1249552.PS2015_463"/>
<accession>A0A0S2K9X0</accession>
<dbReference type="Gene3D" id="2.70.70.10">
    <property type="entry name" value="Glucose Permease (Domain IIA)"/>
    <property type="match status" value="1"/>
</dbReference>